<evidence type="ECO:0000256" key="7">
    <source>
        <dbReference type="RuleBase" id="RU363137"/>
    </source>
</evidence>
<comment type="similarity">
    <text evidence="3 7">Belongs to the clathrin light chain family.</text>
</comment>
<evidence type="ECO:0000256" key="8">
    <source>
        <dbReference type="SAM" id="MobiDB-lite"/>
    </source>
</evidence>
<dbReference type="GO" id="GO:0005886">
    <property type="term" value="C:plasma membrane"/>
    <property type="evidence" value="ECO:0000318"/>
    <property type="project" value="GO_Central"/>
</dbReference>
<dbReference type="GO" id="GO:0032050">
    <property type="term" value="F:clathrin heavy chain binding"/>
    <property type="evidence" value="ECO:0000318"/>
    <property type="project" value="GO_Central"/>
</dbReference>
<dbReference type="GO" id="GO:0030130">
    <property type="term" value="C:clathrin coat of trans-Golgi network vesicle"/>
    <property type="evidence" value="ECO:0007669"/>
    <property type="project" value="InterPro"/>
</dbReference>
<evidence type="ECO:0000313" key="9">
    <source>
        <dbReference type="EMBL" id="OAY46240.1"/>
    </source>
</evidence>
<evidence type="ECO:0000256" key="1">
    <source>
        <dbReference type="ARBA" id="ARBA00003913"/>
    </source>
</evidence>
<dbReference type="PANTHER" id="PTHR10639">
    <property type="entry name" value="CLATHRIN LIGHT CHAIN"/>
    <property type="match status" value="1"/>
</dbReference>
<dbReference type="GO" id="GO:0072583">
    <property type="term" value="P:clathrin-dependent endocytosis"/>
    <property type="evidence" value="ECO:0000318"/>
    <property type="project" value="GO_Central"/>
</dbReference>
<organism evidence="9 10">
    <name type="scientific">Manihot esculenta</name>
    <name type="common">Cassava</name>
    <name type="synonym">Jatropha manihot</name>
    <dbReference type="NCBI Taxonomy" id="3983"/>
    <lineage>
        <taxon>Eukaryota</taxon>
        <taxon>Viridiplantae</taxon>
        <taxon>Streptophyta</taxon>
        <taxon>Embryophyta</taxon>
        <taxon>Tracheophyta</taxon>
        <taxon>Spermatophyta</taxon>
        <taxon>Magnoliopsida</taxon>
        <taxon>eudicotyledons</taxon>
        <taxon>Gunneridae</taxon>
        <taxon>Pentapetalae</taxon>
        <taxon>rosids</taxon>
        <taxon>fabids</taxon>
        <taxon>Malpighiales</taxon>
        <taxon>Euphorbiaceae</taxon>
        <taxon>Crotonoideae</taxon>
        <taxon>Manihoteae</taxon>
        <taxon>Manihot</taxon>
    </lineage>
</organism>
<evidence type="ECO:0000256" key="3">
    <source>
        <dbReference type="ARBA" id="ARBA00005263"/>
    </source>
</evidence>
<evidence type="ECO:0000313" key="10">
    <source>
        <dbReference type="Proteomes" id="UP000091857"/>
    </source>
</evidence>
<dbReference type="Gramene" id="Manes.07G128200.1.v8.1">
    <property type="protein sequence ID" value="Manes.07G128200.1.v8.1.CDS"/>
    <property type="gene ID" value="Manes.07G128200.v8.1"/>
</dbReference>
<comment type="caution">
    <text evidence="9">The sequence shown here is derived from an EMBL/GenBank/DDBJ whole genome shotgun (WGS) entry which is preliminary data.</text>
</comment>
<feature type="region of interest" description="Disordered" evidence="8">
    <location>
        <begin position="60"/>
        <end position="86"/>
    </location>
</feature>
<dbReference type="OMA" id="CETNIAT"/>
<keyword evidence="10" id="KW-1185">Reference proteome</keyword>
<dbReference type="GO" id="GO:0006886">
    <property type="term" value="P:intracellular protein transport"/>
    <property type="evidence" value="ECO:0007669"/>
    <property type="project" value="InterPro"/>
</dbReference>
<name>A0A2C9VND5_MANES</name>
<accession>A0A2C9VND5</accession>
<feature type="compositionally biased region" description="Low complexity" evidence="8">
    <location>
        <begin position="249"/>
        <end position="271"/>
    </location>
</feature>
<dbReference type="STRING" id="3983.A0A2C9VND5"/>
<dbReference type="GO" id="GO:0030132">
    <property type="term" value="C:clathrin coat of coated pit"/>
    <property type="evidence" value="ECO:0007669"/>
    <property type="project" value="InterPro"/>
</dbReference>
<dbReference type="InterPro" id="IPR000996">
    <property type="entry name" value="Clathrin_L-chain"/>
</dbReference>
<evidence type="ECO:0000256" key="2">
    <source>
        <dbReference type="ARBA" id="ARBA00004180"/>
    </source>
</evidence>
<protein>
    <recommendedName>
        <fullName evidence="7">Clathrin light chain</fullName>
    </recommendedName>
</protein>
<sequence length="271" mass="30156">MSVLSDSFDDSVPQSESNRPFEDDNGGYVDYSSQQFDSFSGGDEVFESHQPVYGVGEEFEPEENGKEFDGQFGGSDGPILPPPSEMGIEEGYALREWRRENAIRLEEKEKREKELLNQIILEADEYKVEFYRKRAITCENNKATNREKEKVFVANQEKFHAEADKNYWKAIAELIPNEVPAIEKKRGKKDQEKKPGIVVIQGPKPGKPTELSRMRQILIKLKHNTPPHLKHAPPPAAAPAKDAKKSDDAAGTASAKAAAAVTTTPETVAVA</sequence>
<evidence type="ECO:0000256" key="4">
    <source>
        <dbReference type="ARBA" id="ARBA00023136"/>
    </source>
</evidence>
<evidence type="ECO:0000256" key="6">
    <source>
        <dbReference type="ARBA" id="ARBA00023329"/>
    </source>
</evidence>
<dbReference type="EMBL" id="CM004393">
    <property type="protein sequence ID" value="OAY46240.1"/>
    <property type="molecule type" value="Genomic_DNA"/>
</dbReference>
<evidence type="ECO:0000256" key="5">
    <source>
        <dbReference type="ARBA" id="ARBA00023176"/>
    </source>
</evidence>
<dbReference type="Pfam" id="PF01086">
    <property type="entry name" value="Clathrin_lg_ch"/>
    <property type="match status" value="1"/>
</dbReference>
<dbReference type="PANTHER" id="PTHR10639:SF24">
    <property type="entry name" value="CLATHRIN LIGHT CHAIN 3"/>
    <property type="match status" value="1"/>
</dbReference>
<comment type="subcellular location">
    <subcellularLocation>
        <location evidence="2 7">Cytoplasmic vesicle membrane</location>
        <topology evidence="2 7">Peripheral membrane protein</topology>
        <orientation evidence="2 7">Cytoplasmic side</orientation>
    </subcellularLocation>
    <subcellularLocation>
        <location evidence="7">Membrane</location>
        <location evidence="7">Coated pit</location>
        <topology evidence="7">Peripheral membrane protein</topology>
        <orientation evidence="7">Cytoplasmic side</orientation>
    </subcellularLocation>
    <text evidence="7">Cytoplasmic face of coated pits and vesicles.</text>
</comment>
<keyword evidence="6 7" id="KW-0968">Cytoplasmic vesicle</keyword>
<dbReference type="GO" id="GO:0030125">
    <property type="term" value="C:clathrin vesicle coat"/>
    <property type="evidence" value="ECO:0000318"/>
    <property type="project" value="GO_Central"/>
</dbReference>
<feature type="compositionally biased region" description="Basic and acidic residues" evidence="8">
    <location>
        <begin position="183"/>
        <end position="195"/>
    </location>
</feature>
<dbReference type="AlphaFoldDB" id="A0A2C9VND5"/>
<gene>
    <name evidence="9" type="ORF">MANES_07G128200v8</name>
</gene>
<dbReference type="OrthoDB" id="782264at2759"/>
<feature type="region of interest" description="Disordered" evidence="8">
    <location>
        <begin position="1"/>
        <end position="43"/>
    </location>
</feature>
<reference evidence="10" key="1">
    <citation type="journal article" date="2016" name="Nat. Biotechnol.">
        <title>Sequencing wild and cultivated cassava and related species reveals extensive interspecific hybridization and genetic diversity.</title>
        <authorList>
            <person name="Bredeson J.V."/>
            <person name="Lyons J.B."/>
            <person name="Prochnik S.E."/>
            <person name="Wu G.A."/>
            <person name="Ha C.M."/>
            <person name="Edsinger-Gonzales E."/>
            <person name="Grimwood J."/>
            <person name="Schmutz J."/>
            <person name="Rabbi I.Y."/>
            <person name="Egesi C."/>
            <person name="Nauluvula P."/>
            <person name="Lebot V."/>
            <person name="Ndunguru J."/>
            <person name="Mkamilo G."/>
            <person name="Bart R.S."/>
            <person name="Setter T.L."/>
            <person name="Gleadow R.M."/>
            <person name="Kulakow P."/>
            <person name="Ferguson M.E."/>
            <person name="Rounsley S."/>
            <person name="Rokhsar D.S."/>
        </authorList>
    </citation>
    <scope>NUCLEOTIDE SEQUENCE [LARGE SCALE GENOMIC DNA]</scope>
    <source>
        <strain evidence="10">cv. AM560-2</strain>
    </source>
</reference>
<comment type="function">
    <text evidence="1 7">Clathrin is the major protein of the polyhedral coat of coated pits and vesicles.</text>
</comment>
<proteinExistence type="inferred from homology"/>
<feature type="region of interest" description="Disordered" evidence="8">
    <location>
        <begin position="224"/>
        <end position="271"/>
    </location>
</feature>
<keyword evidence="4 7" id="KW-0472">Membrane</keyword>
<feature type="region of interest" description="Disordered" evidence="8">
    <location>
        <begin position="183"/>
        <end position="209"/>
    </location>
</feature>
<dbReference type="Proteomes" id="UP000091857">
    <property type="component" value="Chromosome 7"/>
</dbReference>
<keyword evidence="5 7" id="KW-0168">Coated pit</keyword>
<dbReference type="GO" id="GO:0005198">
    <property type="term" value="F:structural molecule activity"/>
    <property type="evidence" value="ECO:0007669"/>
    <property type="project" value="InterPro"/>
</dbReference>